<dbReference type="RefSeq" id="XP_066073662.1">
    <property type="nucleotide sequence ID" value="XM_066217565.1"/>
</dbReference>
<feature type="region of interest" description="Disordered" evidence="2">
    <location>
        <begin position="540"/>
        <end position="579"/>
    </location>
</feature>
<feature type="region of interest" description="Disordered" evidence="2">
    <location>
        <begin position="870"/>
        <end position="903"/>
    </location>
</feature>
<proteinExistence type="predicted"/>
<dbReference type="GO" id="GO:0000127">
    <property type="term" value="C:transcription factor TFIIIC complex"/>
    <property type="evidence" value="ECO:0007669"/>
    <property type="project" value="TreeGrafter"/>
</dbReference>
<evidence type="ECO:0000256" key="1">
    <source>
        <dbReference type="PROSITE-ProRule" id="PRU00339"/>
    </source>
</evidence>
<feature type="region of interest" description="Disordered" evidence="2">
    <location>
        <begin position="27"/>
        <end position="78"/>
    </location>
</feature>
<dbReference type="InterPro" id="IPR019734">
    <property type="entry name" value="TPR_rpt"/>
</dbReference>
<feature type="repeat" description="TPR" evidence="1">
    <location>
        <begin position="205"/>
        <end position="238"/>
    </location>
</feature>
<dbReference type="InterPro" id="IPR039340">
    <property type="entry name" value="Tfc4/TFIIIC-102/Sfc4"/>
</dbReference>
<keyword evidence="1" id="KW-0802">TPR repeat</keyword>
<feature type="compositionally biased region" description="Polar residues" evidence="2">
    <location>
        <begin position="62"/>
        <end position="73"/>
    </location>
</feature>
<feature type="compositionally biased region" description="Acidic residues" evidence="2">
    <location>
        <begin position="878"/>
        <end position="887"/>
    </location>
</feature>
<gene>
    <name evidence="3" type="ORF">L201_001778</name>
</gene>
<evidence type="ECO:0008006" key="5">
    <source>
        <dbReference type="Google" id="ProtNLM"/>
    </source>
</evidence>
<dbReference type="Gene3D" id="1.25.40.10">
    <property type="entry name" value="Tetratricopeptide repeat domain"/>
    <property type="match status" value="2"/>
</dbReference>
<reference evidence="3 4" key="1">
    <citation type="submission" date="2024-01" db="EMBL/GenBank/DDBJ databases">
        <title>Comparative genomics of Cryptococcus and Kwoniella reveals pathogenesis evolution and contrasting modes of karyotype evolution via chromosome fusion or intercentromeric recombination.</title>
        <authorList>
            <person name="Coelho M.A."/>
            <person name="David-Palma M."/>
            <person name="Shea T."/>
            <person name="Bowers K."/>
            <person name="McGinley-Smith S."/>
            <person name="Mohammad A.W."/>
            <person name="Gnirke A."/>
            <person name="Yurkov A.M."/>
            <person name="Nowrousian M."/>
            <person name="Sun S."/>
            <person name="Cuomo C.A."/>
            <person name="Heitman J."/>
        </authorList>
    </citation>
    <scope>NUCLEOTIDE SEQUENCE [LARGE SCALE GENOMIC DNA]</scope>
    <source>
        <strain evidence="3 4">CBS 6074</strain>
    </source>
</reference>
<dbReference type="InterPro" id="IPR011990">
    <property type="entry name" value="TPR-like_helical_dom_sf"/>
</dbReference>
<evidence type="ECO:0000313" key="4">
    <source>
        <dbReference type="Proteomes" id="UP001355207"/>
    </source>
</evidence>
<sequence length="1068" mass="123408">MSGPPLILSAESSMAEIPIDPALLAEDAAAEERFEAEQEAGQSSDEGISDNEQQSGEEEDQNIQQSEAGPSGTTDKDDAVFDRLAGFVSRSVPSDSTGDLGGRDYQREIARADAEELPQPSRRRIQKPRRIHKPSHEVTRLLGQANFHNLNEEFHEAIEIYLEVIRHDPYISAAWASLASCYIDLGDVEKARQMRFLGAHIDNDEETWKELAYQFKQTGQQDQCVYCLRKALKFNPSASELLFDLGIIYVAQRQRTRASDVFKKLVKTEYFARHFDIIMEFHQVMIDTNQRHVIVQIMREAFDWHFKMFQSSNDHSRIDLVGPNTLTIERIIELVDDLLVLDDLDQALEIVRRGQRWLQGRKLQKNWDNFDKDDREFDPPQTSRYNPETKEMEENEGFELHVQLRHRLALIRLRLGDNEEAMIHVNEILNLDVLQYHPLFVELGDALMKRELWDKALDCYASIQECQELPDSIDEVYNVGICHHQLRDLHSAQEALQWVVSNAPDNINARLRLANVLEDMGKKAEALDLVSDIIRSRAHREKDKHSIKRPSTYMIEREDDQHQQASSSSSTSGYTRAEKAANKKLTKRILEDQMRSQMQNLWKDVQDAERGIEEGDIGALDRFISAAGTMIENYRLNRGNFSKSRGVVRILKSRKQQRKNDVDSQAQEMQDRLERMLGFEDDAPADQGPTHITYRRTEFYGLNYEEWLTLTVKYCCVLMVKNEEDIAMDILEHVIWSGLFHNRRCEVALRLTMIACGLRLRSYEKIADSCKRLAQMQQFDSSPLLLMMNCLSTGGLKGSQAFGSTVIQNFISREMKTYSEAVSDLISTTRSLYISSTSITNKENISLSKLHYNAPTGRWTLNRGGKFDDDVLLNDQHNDDEEEDDENASNNLNEEKRKRPELPTKESPYWYTLHGQEMLANRSFQSALFYLFRAFELDQYNPFLCLLISQAFFGRSMNRQSDNRNYQIAQGMAFLTRYRKLSSPDEITQEEVEYNYGRSFHGIGINHLAITHYERVLKSVEKRMNESMDPEAIREKSLAYQSAHNLMLLYAISENQKLVKEKSKWLAI</sequence>
<feature type="region of interest" description="Disordered" evidence="2">
    <location>
        <begin position="371"/>
        <end position="392"/>
    </location>
</feature>
<dbReference type="SUPFAM" id="SSF48452">
    <property type="entry name" value="TPR-like"/>
    <property type="match status" value="1"/>
</dbReference>
<accession>A0AAX4JPT5</accession>
<dbReference type="GeneID" id="91092450"/>
<dbReference type="PANTHER" id="PTHR23082">
    <property type="entry name" value="TRANSCRIPTION INITIATION FACTOR IIIC TFIIIC , POLYPEPTIDE 3-RELATED"/>
    <property type="match status" value="1"/>
</dbReference>
<dbReference type="GO" id="GO:0006383">
    <property type="term" value="P:transcription by RNA polymerase III"/>
    <property type="evidence" value="ECO:0007669"/>
    <property type="project" value="InterPro"/>
</dbReference>
<dbReference type="PROSITE" id="PS50005">
    <property type="entry name" value="TPR"/>
    <property type="match status" value="1"/>
</dbReference>
<evidence type="ECO:0000313" key="3">
    <source>
        <dbReference type="EMBL" id="WWC86899.1"/>
    </source>
</evidence>
<protein>
    <recommendedName>
        <fullName evidence="5">General transcription factor 3C polypeptide 3 (Transcription factor C subunit 4)</fullName>
    </recommendedName>
</protein>
<dbReference type="AlphaFoldDB" id="A0AAX4JPT5"/>
<feature type="compositionally biased region" description="Basic and acidic residues" evidence="2">
    <location>
        <begin position="893"/>
        <end position="903"/>
    </location>
</feature>
<feature type="compositionally biased region" description="Polar residues" evidence="2">
    <location>
        <begin position="41"/>
        <end position="54"/>
    </location>
</feature>
<dbReference type="SMART" id="SM00028">
    <property type="entry name" value="TPR"/>
    <property type="match status" value="7"/>
</dbReference>
<keyword evidence="4" id="KW-1185">Reference proteome</keyword>
<dbReference type="PANTHER" id="PTHR23082:SF0">
    <property type="entry name" value="GENERAL TRANSCRIPTION FACTOR 3C POLYPEPTIDE 3"/>
    <property type="match status" value="1"/>
</dbReference>
<name>A0AAX4JPT5_9TREE</name>
<dbReference type="Proteomes" id="UP001355207">
    <property type="component" value="Chromosome 2"/>
</dbReference>
<organism evidence="3 4">
    <name type="scientific">Kwoniella dendrophila CBS 6074</name>
    <dbReference type="NCBI Taxonomy" id="1295534"/>
    <lineage>
        <taxon>Eukaryota</taxon>
        <taxon>Fungi</taxon>
        <taxon>Dikarya</taxon>
        <taxon>Basidiomycota</taxon>
        <taxon>Agaricomycotina</taxon>
        <taxon>Tremellomycetes</taxon>
        <taxon>Tremellales</taxon>
        <taxon>Cryptococcaceae</taxon>
        <taxon>Kwoniella</taxon>
    </lineage>
</organism>
<evidence type="ECO:0000256" key="2">
    <source>
        <dbReference type="SAM" id="MobiDB-lite"/>
    </source>
</evidence>
<dbReference type="Pfam" id="PF13432">
    <property type="entry name" value="TPR_16"/>
    <property type="match status" value="1"/>
</dbReference>
<dbReference type="EMBL" id="CP144099">
    <property type="protein sequence ID" value="WWC86899.1"/>
    <property type="molecule type" value="Genomic_DNA"/>
</dbReference>